<name>A0ACB8QQH5_9AGAM</name>
<protein>
    <submittedName>
        <fullName evidence="1">Uncharacterized protein</fullName>
    </submittedName>
</protein>
<organism evidence="1 2">
    <name type="scientific">Vararia minispora EC-137</name>
    <dbReference type="NCBI Taxonomy" id="1314806"/>
    <lineage>
        <taxon>Eukaryota</taxon>
        <taxon>Fungi</taxon>
        <taxon>Dikarya</taxon>
        <taxon>Basidiomycota</taxon>
        <taxon>Agaricomycotina</taxon>
        <taxon>Agaricomycetes</taxon>
        <taxon>Russulales</taxon>
        <taxon>Lachnocladiaceae</taxon>
        <taxon>Vararia</taxon>
    </lineage>
</organism>
<evidence type="ECO:0000313" key="2">
    <source>
        <dbReference type="Proteomes" id="UP000814128"/>
    </source>
</evidence>
<keyword evidence="2" id="KW-1185">Reference proteome</keyword>
<gene>
    <name evidence="1" type="ORF">K488DRAFT_84334</name>
</gene>
<proteinExistence type="predicted"/>
<dbReference type="EMBL" id="MU273506">
    <property type="protein sequence ID" value="KAI0034119.1"/>
    <property type="molecule type" value="Genomic_DNA"/>
</dbReference>
<reference evidence="1" key="1">
    <citation type="submission" date="2021-02" db="EMBL/GenBank/DDBJ databases">
        <authorList>
            <consortium name="DOE Joint Genome Institute"/>
            <person name="Ahrendt S."/>
            <person name="Looney B.P."/>
            <person name="Miyauchi S."/>
            <person name="Morin E."/>
            <person name="Drula E."/>
            <person name="Courty P.E."/>
            <person name="Chicoki N."/>
            <person name="Fauchery L."/>
            <person name="Kohler A."/>
            <person name="Kuo A."/>
            <person name="Labutti K."/>
            <person name="Pangilinan J."/>
            <person name="Lipzen A."/>
            <person name="Riley R."/>
            <person name="Andreopoulos W."/>
            <person name="He G."/>
            <person name="Johnson J."/>
            <person name="Barry K.W."/>
            <person name="Grigoriev I.V."/>
            <person name="Nagy L."/>
            <person name="Hibbett D."/>
            <person name="Henrissat B."/>
            <person name="Matheny P.B."/>
            <person name="Labbe J."/>
            <person name="Martin F."/>
        </authorList>
    </citation>
    <scope>NUCLEOTIDE SEQUENCE</scope>
    <source>
        <strain evidence="1">EC-137</strain>
    </source>
</reference>
<accession>A0ACB8QQH5</accession>
<dbReference type="Proteomes" id="UP000814128">
    <property type="component" value="Unassembled WGS sequence"/>
</dbReference>
<evidence type="ECO:0000313" key="1">
    <source>
        <dbReference type="EMBL" id="KAI0034119.1"/>
    </source>
</evidence>
<sequence length="583" mass="61975">MSPDDAMELDDDSFSSSQFPLPSSYLPQDTTGKVAWQASQNANPSLRALLEQAKEDREMSSREMTSRRRSVGGPIEDVSGSASTSVSASHPVRSRARGDRARGLDRTKSGSLPSLSGGPSGFLDALKDVTQKLDETAKQKRMLLDKIRHKDRKKPANKAGTKRKLKSHSQSPVSDAPSSELPAGTSTTTRTRSLGAVQDLSGSNANFILSMRYHSMPNVLQHYPLDETMTMDTETSCTIEPNSPLPDDSRLTSFSTNTDSPHSMSSESNSASQSTTPPASPRRPKQAQQRPLGKFIVSSTALPSRTSTPTVRDKFTSGPARPMASVETLRISPTQTTPALRNTTPGHPSKLTPRLSPSRPSVERIKCIAAASQELSDDNLPPPLALHPAASTSASARTAPSVAHQALPASYTAVRPGPATARPGPASRSTSIMTQAPRPSQRPPVLGMRGVGASTRYTSNSQAATQSTSHKIPAFRPPLLQTHSTPVAQSAASSVQGAAPAAQSSNSKLATQMRALTHAPRASQVPTPEPSPSPLGLQVNSETGLSCKQTRAETPEPHIEADSSYGEISLDEDELHAVLSRYD</sequence>
<comment type="caution">
    <text evidence="1">The sequence shown here is derived from an EMBL/GenBank/DDBJ whole genome shotgun (WGS) entry which is preliminary data.</text>
</comment>
<reference evidence="1" key="2">
    <citation type="journal article" date="2022" name="New Phytol.">
        <title>Evolutionary transition to the ectomycorrhizal habit in the genomes of a hyperdiverse lineage of mushroom-forming fungi.</title>
        <authorList>
            <person name="Looney B."/>
            <person name="Miyauchi S."/>
            <person name="Morin E."/>
            <person name="Drula E."/>
            <person name="Courty P.E."/>
            <person name="Kohler A."/>
            <person name="Kuo A."/>
            <person name="LaButti K."/>
            <person name="Pangilinan J."/>
            <person name="Lipzen A."/>
            <person name="Riley R."/>
            <person name="Andreopoulos W."/>
            <person name="He G."/>
            <person name="Johnson J."/>
            <person name="Nolan M."/>
            <person name="Tritt A."/>
            <person name="Barry K.W."/>
            <person name="Grigoriev I.V."/>
            <person name="Nagy L.G."/>
            <person name="Hibbett D."/>
            <person name="Henrissat B."/>
            <person name="Matheny P.B."/>
            <person name="Labbe J."/>
            <person name="Martin F.M."/>
        </authorList>
    </citation>
    <scope>NUCLEOTIDE SEQUENCE</scope>
    <source>
        <strain evidence="1">EC-137</strain>
    </source>
</reference>